<dbReference type="Pfam" id="PF00128">
    <property type="entry name" value="Alpha-amylase"/>
    <property type="match status" value="1"/>
</dbReference>
<dbReference type="Pfam" id="PF02922">
    <property type="entry name" value="CBM_48"/>
    <property type="match status" value="1"/>
</dbReference>
<reference evidence="7" key="1">
    <citation type="journal article" date="2019" name="Int. J. Syst. Evol. Microbiol.">
        <title>The Global Catalogue of Microorganisms (GCM) 10K type strain sequencing project: providing services to taxonomists for standard genome sequencing and annotation.</title>
        <authorList>
            <consortium name="The Broad Institute Genomics Platform"/>
            <consortium name="The Broad Institute Genome Sequencing Center for Infectious Disease"/>
            <person name="Wu L."/>
            <person name="Ma J."/>
        </authorList>
    </citation>
    <scope>NUCLEOTIDE SEQUENCE [LARGE SCALE GENOMIC DNA]</scope>
    <source>
        <strain evidence="7">JCM 16950</strain>
    </source>
</reference>
<evidence type="ECO:0000313" key="7">
    <source>
        <dbReference type="Proteomes" id="UP001500540"/>
    </source>
</evidence>
<dbReference type="InterPro" id="IPR013783">
    <property type="entry name" value="Ig-like_fold"/>
</dbReference>
<protein>
    <submittedName>
        <fullName evidence="6">Glycogen debranching protein GlgX</fullName>
    </submittedName>
</protein>
<dbReference type="RefSeq" id="WP_344779477.1">
    <property type="nucleotide sequence ID" value="NZ_BAABAF010000001.1"/>
</dbReference>
<dbReference type="EMBL" id="BAABAF010000001">
    <property type="protein sequence ID" value="GAA3751909.1"/>
    <property type="molecule type" value="Genomic_DNA"/>
</dbReference>
<evidence type="ECO:0000256" key="3">
    <source>
        <dbReference type="ARBA" id="ARBA00023295"/>
    </source>
</evidence>
<organism evidence="6 7">
    <name type="scientific">Microbacterium kribbense</name>
    <dbReference type="NCBI Taxonomy" id="433645"/>
    <lineage>
        <taxon>Bacteria</taxon>
        <taxon>Bacillati</taxon>
        <taxon>Actinomycetota</taxon>
        <taxon>Actinomycetes</taxon>
        <taxon>Micrococcales</taxon>
        <taxon>Microbacteriaceae</taxon>
        <taxon>Microbacterium</taxon>
    </lineage>
</organism>
<dbReference type="Gene3D" id="2.60.40.1180">
    <property type="entry name" value="Golgi alpha-mannosidase II"/>
    <property type="match status" value="1"/>
</dbReference>
<dbReference type="SUPFAM" id="SSF81296">
    <property type="entry name" value="E set domains"/>
    <property type="match status" value="1"/>
</dbReference>
<feature type="region of interest" description="Disordered" evidence="4">
    <location>
        <begin position="462"/>
        <end position="495"/>
    </location>
</feature>
<evidence type="ECO:0000256" key="1">
    <source>
        <dbReference type="ARBA" id="ARBA00008061"/>
    </source>
</evidence>
<keyword evidence="2" id="KW-0378">Hydrolase</keyword>
<evidence type="ECO:0000256" key="2">
    <source>
        <dbReference type="ARBA" id="ARBA00022801"/>
    </source>
</evidence>
<dbReference type="InterPro" id="IPR004193">
    <property type="entry name" value="Glyco_hydro_13_N"/>
</dbReference>
<dbReference type="InterPro" id="IPR011837">
    <property type="entry name" value="Glycogen_debranch_GlgX"/>
</dbReference>
<dbReference type="InterPro" id="IPR017853">
    <property type="entry name" value="GH"/>
</dbReference>
<comment type="caution">
    <text evidence="6">The sequence shown here is derived from an EMBL/GenBank/DDBJ whole genome shotgun (WGS) entry which is preliminary data.</text>
</comment>
<dbReference type="CDD" id="cd02856">
    <property type="entry name" value="E_set_GDE_Isoamylase_N"/>
    <property type="match status" value="1"/>
</dbReference>
<dbReference type="PANTHER" id="PTHR43002">
    <property type="entry name" value="GLYCOGEN DEBRANCHING ENZYME"/>
    <property type="match status" value="1"/>
</dbReference>
<dbReference type="InterPro" id="IPR014756">
    <property type="entry name" value="Ig_E-set"/>
</dbReference>
<dbReference type="SUPFAM" id="SSF51445">
    <property type="entry name" value="(Trans)glycosidases"/>
    <property type="match status" value="1"/>
</dbReference>
<dbReference type="InterPro" id="IPR044505">
    <property type="entry name" value="GlgX_Isoamylase_N_E_set"/>
</dbReference>
<evidence type="ECO:0000259" key="5">
    <source>
        <dbReference type="SMART" id="SM00642"/>
    </source>
</evidence>
<keyword evidence="7" id="KW-1185">Reference proteome</keyword>
<dbReference type="SMART" id="SM00642">
    <property type="entry name" value="Aamy"/>
    <property type="match status" value="1"/>
</dbReference>
<keyword evidence="3" id="KW-0326">Glycosidase</keyword>
<dbReference type="CDD" id="cd11326">
    <property type="entry name" value="AmyAc_Glg_debranch"/>
    <property type="match status" value="1"/>
</dbReference>
<dbReference type="InterPro" id="IPR013780">
    <property type="entry name" value="Glyco_hydro_b"/>
</dbReference>
<name>A0ABP7G5C5_9MICO</name>
<feature type="domain" description="Glycosyl hydrolase family 13 catalytic" evidence="5">
    <location>
        <begin position="157"/>
        <end position="563"/>
    </location>
</feature>
<gene>
    <name evidence="6" type="primary">glgX_1</name>
    <name evidence="6" type="ORF">GCM10022240_01290</name>
</gene>
<dbReference type="Proteomes" id="UP001500540">
    <property type="component" value="Unassembled WGS sequence"/>
</dbReference>
<sequence>MSADGSVPYPLGVTLRPEGANFAVYSETADSVDVCVFDGETEHRTRLNGRTGHVFHGLVPGVQIGTRYGLRVDGPWDPANGLRHNVNKLLLDPHATAIEGEYGWSQSTYGHSFTEPERMDDSDPAASVPKCVVTNPDFDWLDERPPRTPLAETIIYETHVRGFTQLHPGVPEHLRGTYAGVAHPAMIDYLKNLGVTAIELLPVHQFVHDNHLIEKGLTNYWGYNSIGFFAPHGEYSASGDDGSQVNEFRNMVKSLHAAGLEVILDVVYNHTAEGNHLGPMLSLKGIDNAAYYRLVDDDPSSYYDTTGTGNSLNVGHPAALGLIMDSLRYWVTVMHVDGFRFDLATTLTRQDGSAELHSAFLTLIEQDPVLAPVKMIAEPWDTAGYQVGGFPATWSEWNGKFRDDVRDFWNGVDNVLGTFSERVLGSPDVYEASRRAPLSSVNFVTAHDGFTLADLTSYEQKHNEANGEGGNDGEDDNRSSNGGVEGPTDDPAVLERRNRKRKNFLATLLLSAGVPMILGGDEMGRTQSGNNNAYCQDNEISWYDWQSPDAELHDFTAQLIALRRDNPALRPSWFRQAPRTGGADTVEIFRSDGKYFEPEDWDNPDARSITFLLAHEGADSFAFLVNGAENGVEFTLPPAPGRPWVHVVSSDPEQTEGETVTSLILGETSFTLLRSSGQGT</sequence>
<dbReference type="SUPFAM" id="SSF51011">
    <property type="entry name" value="Glycosyl hydrolase domain"/>
    <property type="match status" value="1"/>
</dbReference>
<dbReference type="InterPro" id="IPR006047">
    <property type="entry name" value="GH13_cat_dom"/>
</dbReference>
<dbReference type="Gene3D" id="3.20.20.80">
    <property type="entry name" value="Glycosidases"/>
    <property type="match status" value="1"/>
</dbReference>
<evidence type="ECO:0000256" key="4">
    <source>
        <dbReference type="SAM" id="MobiDB-lite"/>
    </source>
</evidence>
<evidence type="ECO:0000313" key="6">
    <source>
        <dbReference type="EMBL" id="GAA3751909.1"/>
    </source>
</evidence>
<comment type="similarity">
    <text evidence="1">Belongs to the glycosyl hydrolase 13 family.</text>
</comment>
<accession>A0ABP7G5C5</accession>
<proteinExistence type="inferred from homology"/>
<dbReference type="NCBIfam" id="TIGR02100">
    <property type="entry name" value="glgX_debranch"/>
    <property type="match status" value="1"/>
</dbReference>
<dbReference type="Gene3D" id="2.60.40.10">
    <property type="entry name" value="Immunoglobulins"/>
    <property type="match status" value="1"/>
</dbReference>